<evidence type="ECO:0000259" key="1">
    <source>
        <dbReference type="SMART" id="SM00953"/>
    </source>
</evidence>
<dbReference type="InterPro" id="IPR014914">
    <property type="entry name" value="RES_dom"/>
</dbReference>
<proteinExistence type="predicted"/>
<sequence length="165" mass="18183">MQYKGKLYRALNPVYAREPLSGRGAELYGGRFNPKGTPALYTSLTIMTALKEANQAGSLQPTTLVSYEADLEPLFDTRDANALHNHGINLQALGATTWRDDMKVLGEAPTQRLARDLKSAGFCGLVVRSFAPGTTEADLNIVLWTWQTSATPRLTLIDDERRLSQ</sequence>
<accession>A0A081D1G9</accession>
<evidence type="ECO:0000313" key="2">
    <source>
        <dbReference type="EMBL" id="GAK72765.1"/>
    </source>
</evidence>
<gene>
    <name evidence="2" type="ORF">RRU01S_28_00080</name>
</gene>
<name>A0A081D1G9_9HYPH</name>
<feature type="domain" description="RES" evidence="1">
    <location>
        <begin position="19"/>
        <end position="155"/>
    </location>
</feature>
<comment type="caution">
    <text evidence="2">The sequence shown here is derived from an EMBL/GenBank/DDBJ whole genome shotgun (WGS) entry which is preliminary data.</text>
</comment>
<dbReference type="RefSeq" id="WP_045232209.1">
    <property type="nucleotide sequence ID" value="NZ_BBJU01000028.1"/>
</dbReference>
<dbReference type="OrthoDB" id="648213at2"/>
<dbReference type="eggNOG" id="COG5654">
    <property type="taxonomic scope" value="Bacteria"/>
</dbReference>
<dbReference type="Pfam" id="PF08808">
    <property type="entry name" value="RES"/>
    <property type="match status" value="1"/>
</dbReference>
<organism evidence="2 3">
    <name type="scientific">Agrobacterium rubi TR3 = NBRC 13261</name>
    <dbReference type="NCBI Taxonomy" id="1368415"/>
    <lineage>
        <taxon>Bacteria</taxon>
        <taxon>Pseudomonadati</taxon>
        <taxon>Pseudomonadota</taxon>
        <taxon>Alphaproteobacteria</taxon>
        <taxon>Hyphomicrobiales</taxon>
        <taxon>Rhizobiaceae</taxon>
        <taxon>Rhizobium/Agrobacterium group</taxon>
        <taxon>Agrobacterium</taxon>
    </lineage>
</organism>
<dbReference type="AlphaFoldDB" id="A0A081D1G9"/>
<dbReference type="SMART" id="SM00953">
    <property type="entry name" value="RES"/>
    <property type="match status" value="1"/>
</dbReference>
<dbReference type="Proteomes" id="UP000028701">
    <property type="component" value="Unassembled WGS sequence"/>
</dbReference>
<evidence type="ECO:0000313" key="3">
    <source>
        <dbReference type="Proteomes" id="UP000028701"/>
    </source>
</evidence>
<dbReference type="EMBL" id="BBJU01000028">
    <property type="protein sequence ID" value="GAK72765.1"/>
    <property type="molecule type" value="Genomic_DNA"/>
</dbReference>
<protein>
    <recommendedName>
        <fullName evidence="1">RES domain-containing protein</fullName>
    </recommendedName>
</protein>
<reference evidence="2 3" key="1">
    <citation type="submission" date="2014-08" db="EMBL/GenBank/DDBJ databases">
        <title>Whole genome shotgun sequence of Rhizobium rubi NBRC 13261.</title>
        <authorList>
            <person name="Katano-Makiyama Y."/>
            <person name="Hosoyama A."/>
            <person name="Hashimoto M."/>
            <person name="Hosoyama Y."/>
            <person name="Noguchi M."/>
            <person name="Tsuchikane K."/>
            <person name="Uohara A."/>
            <person name="Ohji S."/>
            <person name="Ichikawa N."/>
            <person name="Kimura A."/>
            <person name="Yamazoe A."/>
            <person name="Fujita N."/>
        </authorList>
    </citation>
    <scope>NUCLEOTIDE SEQUENCE [LARGE SCALE GENOMIC DNA]</scope>
    <source>
        <strain evidence="2 3">NBRC 13261</strain>
    </source>
</reference>